<dbReference type="SUPFAM" id="SSF52540">
    <property type="entry name" value="P-loop containing nucleoside triphosphate hydrolases"/>
    <property type="match status" value="1"/>
</dbReference>
<dbReference type="Gene3D" id="1.10.10.10">
    <property type="entry name" value="Winged helix-like DNA-binding domain superfamily/Winged helix DNA-binding domain"/>
    <property type="match status" value="1"/>
</dbReference>
<dbReference type="InterPro" id="IPR012340">
    <property type="entry name" value="NA-bd_OB-fold"/>
</dbReference>
<dbReference type="FunFam" id="2.20.28.10:FF:000003">
    <property type="entry name" value="DNA helicase"/>
    <property type="match status" value="1"/>
</dbReference>
<dbReference type="GO" id="GO:0006271">
    <property type="term" value="P:DNA strand elongation involved in DNA replication"/>
    <property type="evidence" value="ECO:0007669"/>
    <property type="project" value="TreeGrafter"/>
</dbReference>
<evidence type="ECO:0000256" key="14">
    <source>
        <dbReference type="SAM" id="MobiDB-lite"/>
    </source>
</evidence>
<dbReference type="AlphaFoldDB" id="A0AAE0L2R4"/>
<dbReference type="SMART" id="SM00350">
    <property type="entry name" value="MCM"/>
    <property type="match status" value="1"/>
</dbReference>
<dbReference type="Gene3D" id="3.40.50.300">
    <property type="entry name" value="P-loop containing nucleotide triphosphate hydrolases"/>
    <property type="match status" value="1"/>
</dbReference>
<dbReference type="InterPro" id="IPR001208">
    <property type="entry name" value="MCM_dom"/>
</dbReference>
<evidence type="ECO:0000256" key="13">
    <source>
        <dbReference type="RuleBase" id="RU368062"/>
    </source>
</evidence>
<evidence type="ECO:0000256" key="7">
    <source>
        <dbReference type="ARBA" id="ARBA00022840"/>
    </source>
</evidence>
<evidence type="ECO:0000256" key="9">
    <source>
        <dbReference type="ARBA" id="ARBA00023242"/>
    </source>
</evidence>
<evidence type="ECO:0000256" key="8">
    <source>
        <dbReference type="ARBA" id="ARBA00023125"/>
    </source>
</evidence>
<name>A0AAE0L2R4_9CHLO</name>
<feature type="domain" description="MCM C-terminal AAA(+) ATPase" evidence="15">
    <location>
        <begin position="463"/>
        <end position="672"/>
    </location>
</feature>
<dbReference type="InterPro" id="IPR018525">
    <property type="entry name" value="MCM_CS"/>
</dbReference>
<dbReference type="EMBL" id="LGRX02010859">
    <property type="protein sequence ID" value="KAK3269585.1"/>
    <property type="molecule type" value="Genomic_DNA"/>
</dbReference>
<evidence type="ECO:0000256" key="1">
    <source>
        <dbReference type="ARBA" id="ARBA00004123"/>
    </source>
</evidence>
<dbReference type="Gene3D" id="3.30.1640.10">
    <property type="entry name" value="mini-chromosome maintenance (MCM) complex, chain A, domain 1"/>
    <property type="match status" value="1"/>
</dbReference>
<dbReference type="InterPro" id="IPR031327">
    <property type="entry name" value="MCM"/>
</dbReference>
<dbReference type="Pfam" id="PF17207">
    <property type="entry name" value="MCM_OB"/>
    <property type="match status" value="1"/>
</dbReference>
<dbReference type="Pfam" id="PF14551">
    <property type="entry name" value="MCM_N"/>
    <property type="match status" value="1"/>
</dbReference>
<comment type="similarity">
    <text evidence="2 12">Belongs to the MCM family.</text>
</comment>
<dbReference type="SUPFAM" id="SSF50249">
    <property type="entry name" value="Nucleic acid-binding proteins"/>
    <property type="match status" value="1"/>
</dbReference>
<dbReference type="GO" id="GO:1902975">
    <property type="term" value="P:mitotic DNA replication initiation"/>
    <property type="evidence" value="ECO:0007669"/>
    <property type="project" value="TreeGrafter"/>
</dbReference>
<dbReference type="InterPro" id="IPR033762">
    <property type="entry name" value="MCM_OB"/>
</dbReference>
<evidence type="ECO:0000313" key="17">
    <source>
        <dbReference type="Proteomes" id="UP001190700"/>
    </source>
</evidence>
<protein>
    <recommendedName>
        <fullName evidence="13">DNA replication licensing factor MCM4</fullName>
        <ecNumber evidence="13">3.6.4.12</ecNumber>
    </recommendedName>
</protein>
<keyword evidence="7 12" id="KW-0067">ATP-binding</keyword>
<dbReference type="GO" id="GO:0016787">
    <property type="term" value="F:hydrolase activity"/>
    <property type="evidence" value="ECO:0007669"/>
    <property type="project" value="UniProtKB-KW"/>
</dbReference>
<evidence type="ECO:0000256" key="4">
    <source>
        <dbReference type="ARBA" id="ARBA00022741"/>
    </source>
</evidence>
<feature type="compositionally biased region" description="Low complexity" evidence="14">
    <location>
        <begin position="53"/>
        <end position="67"/>
    </location>
</feature>
<evidence type="ECO:0000256" key="11">
    <source>
        <dbReference type="ARBA" id="ARBA00053280"/>
    </source>
</evidence>
<dbReference type="InterPro" id="IPR027417">
    <property type="entry name" value="P-loop_NTPase"/>
</dbReference>
<feature type="compositionally biased region" description="Polar residues" evidence="14">
    <location>
        <begin position="1"/>
        <end position="19"/>
    </location>
</feature>
<dbReference type="Pfam" id="PF00493">
    <property type="entry name" value="MCM"/>
    <property type="match status" value="1"/>
</dbReference>
<evidence type="ECO:0000256" key="5">
    <source>
        <dbReference type="ARBA" id="ARBA00022801"/>
    </source>
</evidence>
<feature type="region of interest" description="Disordered" evidence="14">
    <location>
        <begin position="421"/>
        <end position="441"/>
    </location>
</feature>
<keyword evidence="5 13" id="KW-0378">Hydrolase</keyword>
<dbReference type="GO" id="GO:0042555">
    <property type="term" value="C:MCM complex"/>
    <property type="evidence" value="ECO:0007669"/>
    <property type="project" value="UniProtKB-UniRule"/>
</dbReference>
<dbReference type="GO" id="GO:0005524">
    <property type="term" value="F:ATP binding"/>
    <property type="evidence" value="ECO:0007669"/>
    <property type="project" value="UniProtKB-UniRule"/>
</dbReference>
<dbReference type="PROSITE" id="PS00847">
    <property type="entry name" value="MCM_1"/>
    <property type="match status" value="1"/>
</dbReference>
<organism evidence="16 17">
    <name type="scientific">Cymbomonas tetramitiformis</name>
    <dbReference type="NCBI Taxonomy" id="36881"/>
    <lineage>
        <taxon>Eukaryota</taxon>
        <taxon>Viridiplantae</taxon>
        <taxon>Chlorophyta</taxon>
        <taxon>Pyramimonadophyceae</taxon>
        <taxon>Pyramimonadales</taxon>
        <taxon>Pyramimonadaceae</taxon>
        <taxon>Cymbomonas</taxon>
    </lineage>
</organism>
<evidence type="ECO:0000256" key="6">
    <source>
        <dbReference type="ARBA" id="ARBA00022806"/>
    </source>
</evidence>
<feature type="compositionally biased region" description="Polar residues" evidence="14">
    <location>
        <begin position="73"/>
        <end position="99"/>
    </location>
</feature>
<comment type="catalytic activity">
    <reaction evidence="10 13">
        <text>ATP + H2O = ADP + phosphate + H(+)</text>
        <dbReference type="Rhea" id="RHEA:13065"/>
        <dbReference type="ChEBI" id="CHEBI:15377"/>
        <dbReference type="ChEBI" id="CHEBI:15378"/>
        <dbReference type="ChEBI" id="CHEBI:30616"/>
        <dbReference type="ChEBI" id="CHEBI:43474"/>
        <dbReference type="ChEBI" id="CHEBI:456216"/>
        <dbReference type="EC" id="3.6.4.12"/>
    </reaction>
</comment>
<keyword evidence="17" id="KW-1185">Reference proteome</keyword>
<evidence type="ECO:0000256" key="2">
    <source>
        <dbReference type="ARBA" id="ARBA00008010"/>
    </source>
</evidence>
<dbReference type="Proteomes" id="UP001190700">
    <property type="component" value="Unassembled WGS sequence"/>
</dbReference>
<evidence type="ECO:0000256" key="10">
    <source>
        <dbReference type="ARBA" id="ARBA00047995"/>
    </source>
</evidence>
<comment type="function">
    <text evidence="13">Acts as component of the MCM2-7 complex (MCM complex) which is the replicative helicase essential for 'once per cell cycle' DNA replication initiation and elongation in eukaryotic cells. The active ATPase sites in the MCM2-7 ring are formed through the interaction surfaces of two neighboring subunits such that a critical structure of a conserved arginine finger motif is provided in trans relative to the ATP-binding site of the Walker A box of the adjacent subunit. The six ATPase active sites, however, are likely to contribute differentially to the complex helicase activity.</text>
</comment>
<dbReference type="PANTHER" id="PTHR11630">
    <property type="entry name" value="DNA REPLICATION LICENSING FACTOR MCM FAMILY MEMBER"/>
    <property type="match status" value="1"/>
</dbReference>
<keyword evidence="8 12" id="KW-0238">DNA-binding</keyword>
<dbReference type="GO" id="GO:0000727">
    <property type="term" value="P:double-strand break repair via break-induced replication"/>
    <property type="evidence" value="ECO:0007669"/>
    <property type="project" value="TreeGrafter"/>
</dbReference>
<keyword evidence="9 13" id="KW-0539">Nucleus</keyword>
<dbReference type="Pfam" id="PF17855">
    <property type="entry name" value="MCM_lid"/>
    <property type="match status" value="1"/>
</dbReference>
<proteinExistence type="inferred from homology"/>
<sequence length="869" mass="94916">MSQSSPHPTAQSPATNAGTPATVPGSQPSPPMRDPVYTTTPSSSRGGSGQGGSRRAQSSSPFNFSSEPPTPASHRTVNTPRSRATTPGSRFGTPNSQKNAGRFSTPASNRGPRGDLQGSQRRRARSRARSVEQGSTPAPGEEKTEDASDVEATFVWGTTVSVNDCRQRVRRFIQNFAKDGGQDPFYVEVIKQILAGELNDFNLDCTNLHEYDPDLYKQLILYPQELIPIFDIEVNALAAAAGMDDAEARIQVRTYNLISPKHMRDLNPCDIDTMVSIRGMVTRASGILPDLRSAFFKCLMCGQSPEMQSVDRGRISEPSVCPRPQCAAKFAMQLVHNRCGFANRQQVKMQETPDEMPDGETPHTVNLCLFENIVDAAKPGDRIEVTGIYRAVPIRVAPNQRSLKAIYKTYLDVIHIRKDSDQRLRSERSKTSEPSGAAGMEGADLFTPERVAEMLQLAQDPAVYDKLSASLAPSIYEMDDVKKGILCQLFGGANRDGAGTTGNGKFRGEINVLLVGDPGVSKSQLLTYVHKIAPRGIYTSGRGSSAVGLTAYVTKDPESKEMVLESGALVLSDRGICCIDEFDKMSENARSMLHEVMEQQTVSVAKAGIICTLNARTSVLASANPVGSRFNPSLSVVENIQLPPTLMSRFDLIYLVLDKVHEESDRRLAKHLVALHFRAPPARQEGALSRELFTDYISYARHNIHPLLSDEAQQELMEGYVEMRKAGAGKKVIAATPRQLESCIRLAEALARMRLSAEVGSADVAEAMRLMKAAMRQSATDPKTGMIDYDMITSGVSSSERLRRRQLAEGIKHLLQEEATLDRVSKVPAEVKSRTGMDVTLQEVQAALGLLREEGICTVSGDAITVMRI</sequence>
<accession>A0AAE0L2R4</accession>
<evidence type="ECO:0000256" key="12">
    <source>
        <dbReference type="RuleBase" id="RU004070"/>
    </source>
</evidence>
<dbReference type="GO" id="GO:0017116">
    <property type="term" value="F:single-stranded DNA helicase activity"/>
    <property type="evidence" value="ECO:0007669"/>
    <property type="project" value="TreeGrafter"/>
</dbReference>
<keyword evidence="6 13" id="KW-0347">Helicase</keyword>
<comment type="subunit">
    <text evidence="13">Component of the MCM2-7 complex.</text>
</comment>
<dbReference type="GO" id="GO:0000347">
    <property type="term" value="C:THO complex"/>
    <property type="evidence" value="ECO:0007669"/>
    <property type="project" value="UniProtKB-ARBA"/>
</dbReference>
<keyword evidence="4 12" id="KW-0547">Nucleotide-binding</keyword>
<dbReference type="PRINTS" id="PR01657">
    <property type="entry name" value="MCMFAMILY"/>
</dbReference>
<feature type="region of interest" description="Disordered" evidence="14">
    <location>
        <begin position="1"/>
        <end position="148"/>
    </location>
</feature>
<dbReference type="InterPro" id="IPR041562">
    <property type="entry name" value="MCM_lid"/>
</dbReference>
<keyword evidence="3 13" id="KW-0235">DNA replication</keyword>
<dbReference type="InterPro" id="IPR008047">
    <property type="entry name" value="MCM_4"/>
</dbReference>
<comment type="function">
    <text evidence="11">Probable component of the MCM2-7 complex (MCM complex) that may function as a DNA helicase and which is essential to undergo a single round of replication initiation and elongation per cell cycle in eukaryotic cells.</text>
</comment>
<reference evidence="16 17" key="1">
    <citation type="journal article" date="2015" name="Genome Biol. Evol.">
        <title>Comparative Genomics of a Bacterivorous Green Alga Reveals Evolutionary Causalities and Consequences of Phago-Mixotrophic Mode of Nutrition.</title>
        <authorList>
            <person name="Burns J.A."/>
            <person name="Paasch A."/>
            <person name="Narechania A."/>
            <person name="Kim E."/>
        </authorList>
    </citation>
    <scope>NUCLEOTIDE SEQUENCE [LARGE SCALE GENOMIC DNA]</scope>
    <source>
        <strain evidence="16 17">PLY_AMNH</strain>
    </source>
</reference>
<feature type="compositionally biased region" description="Basic and acidic residues" evidence="14">
    <location>
        <begin position="421"/>
        <end position="431"/>
    </location>
</feature>
<dbReference type="FunFam" id="3.40.50.300:FF:000217">
    <property type="entry name" value="DNA helicase"/>
    <property type="match status" value="1"/>
</dbReference>
<gene>
    <name evidence="16" type="ORF">CYMTET_21981</name>
</gene>
<evidence type="ECO:0000313" key="16">
    <source>
        <dbReference type="EMBL" id="KAK3269585.1"/>
    </source>
</evidence>
<dbReference type="PROSITE" id="PS50051">
    <property type="entry name" value="MCM_2"/>
    <property type="match status" value="1"/>
</dbReference>
<dbReference type="EC" id="3.6.4.12" evidence="13"/>
<dbReference type="PANTHER" id="PTHR11630:SF66">
    <property type="entry name" value="DNA REPLICATION LICENSING FACTOR MCM4"/>
    <property type="match status" value="1"/>
</dbReference>
<dbReference type="Gene3D" id="2.20.28.10">
    <property type="match status" value="1"/>
</dbReference>
<evidence type="ECO:0000259" key="15">
    <source>
        <dbReference type="PROSITE" id="PS50051"/>
    </source>
</evidence>
<dbReference type="GO" id="GO:0003697">
    <property type="term" value="F:single-stranded DNA binding"/>
    <property type="evidence" value="ECO:0007669"/>
    <property type="project" value="TreeGrafter"/>
</dbReference>
<dbReference type="Gene3D" id="2.40.50.140">
    <property type="entry name" value="Nucleic acid-binding proteins"/>
    <property type="match status" value="1"/>
</dbReference>
<comment type="subcellular location">
    <subcellularLocation>
        <location evidence="1">Nucleus</location>
    </subcellularLocation>
</comment>
<dbReference type="InterPro" id="IPR027925">
    <property type="entry name" value="MCM_N"/>
</dbReference>
<comment type="caution">
    <text evidence="16">The sequence shown here is derived from an EMBL/GenBank/DDBJ whole genome shotgun (WGS) entry which is preliminary data.</text>
</comment>
<dbReference type="PRINTS" id="PR01660">
    <property type="entry name" value="MCMPROTEIN4"/>
</dbReference>
<dbReference type="InterPro" id="IPR036388">
    <property type="entry name" value="WH-like_DNA-bd_sf"/>
</dbReference>
<evidence type="ECO:0000256" key="3">
    <source>
        <dbReference type="ARBA" id="ARBA00022705"/>
    </source>
</evidence>
<dbReference type="CDD" id="cd17755">
    <property type="entry name" value="MCM4"/>
    <property type="match status" value="1"/>
</dbReference>